<evidence type="ECO:0000313" key="3">
    <source>
        <dbReference type="Proteomes" id="UP001189429"/>
    </source>
</evidence>
<accession>A0ABN9V6I0</accession>
<protein>
    <submittedName>
        <fullName evidence="2">Uncharacterized protein</fullName>
    </submittedName>
</protein>
<feature type="non-terminal residue" evidence="2">
    <location>
        <position position="106"/>
    </location>
</feature>
<keyword evidence="3" id="KW-1185">Reference proteome</keyword>
<evidence type="ECO:0000313" key="2">
    <source>
        <dbReference type="EMBL" id="CAK0867728.1"/>
    </source>
</evidence>
<feature type="region of interest" description="Disordered" evidence="1">
    <location>
        <begin position="77"/>
        <end position="106"/>
    </location>
</feature>
<feature type="compositionally biased region" description="Low complexity" evidence="1">
    <location>
        <begin position="43"/>
        <end position="64"/>
    </location>
</feature>
<feature type="region of interest" description="Disordered" evidence="1">
    <location>
        <begin position="1"/>
        <end position="28"/>
    </location>
</feature>
<feature type="region of interest" description="Disordered" evidence="1">
    <location>
        <begin position="43"/>
        <end position="65"/>
    </location>
</feature>
<name>A0ABN9V6I0_9DINO</name>
<evidence type="ECO:0000256" key="1">
    <source>
        <dbReference type="SAM" id="MobiDB-lite"/>
    </source>
</evidence>
<proteinExistence type="predicted"/>
<dbReference type="EMBL" id="CAUYUJ010016675">
    <property type="protein sequence ID" value="CAK0867728.1"/>
    <property type="molecule type" value="Genomic_DNA"/>
</dbReference>
<comment type="caution">
    <text evidence="2">The sequence shown here is derived from an EMBL/GenBank/DDBJ whole genome shotgun (WGS) entry which is preliminary data.</text>
</comment>
<feature type="compositionally biased region" description="Low complexity" evidence="1">
    <location>
        <begin position="16"/>
        <end position="28"/>
    </location>
</feature>
<sequence>QRTGVRECLGRGAAISGSPEASPACPESAAVDPVGAAAELAATGAAGASEGAAEQGAQEGDATGVACQAEKAEGAVAEQAVLRGGSGRQPRRSPPPRAGSARGRRG</sequence>
<reference evidence="2" key="1">
    <citation type="submission" date="2023-10" db="EMBL/GenBank/DDBJ databases">
        <authorList>
            <person name="Chen Y."/>
            <person name="Shah S."/>
            <person name="Dougan E. K."/>
            <person name="Thang M."/>
            <person name="Chan C."/>
        </authorList>
    </citation>
    <scope>NUCLEOTIDE SEQUENCE [LARGE SCALE GENOMIC DNA]</scope>
</reference>
<organism evidence="2 3">
    <name type="scientific">Prorocentrum cordatum</name>
    <dbReference type="NCBI Taxonomy" id="2364126"/>
    <lineage>
        <taxon>Eukaryota</taxon>
        <taxon>Sar</taxon>
        <taxon>Alveolata</taxon>
        <taxon>Dinophyceae</taxon>
        <taxon>Prorocentrales</taxon>
        <taxon>Prorocentraceae</taxon>
        <taxon>Prorocentrum</taxon>
    </lineage>
</organism>
<dbReference type="Proteomes" id="UP001189429">
    <property type="component" value="Unassembled WGS sequence"/>
</dbReference>
<feature type="non-terminal residue" evidence="2">
    <location>
        <position position="1"/>
    </location>
</feature>
<gene>
    <name evidence="2" type="ORF">PCOR1329_LOCUS54596</name>
</gene>